<dbReference type="InterPro" id="IPR011608">
    <property type="entry name" value="PRD"/>
</dbReference>
<keyword evidence="6" id="KW-1185">Reference proteome</keyword>
<dbReference type="EMBL" id="JAESWC010000001">
    <property type="protein sequence ID" value="MBL4934306.1"/>
    <property type="molecule type" value="Genomic_DNA"/>
</dbReference>
<name>A0ABS1T4P9_9CLOT</name>
<organism evidence="5 6">
    <name type="scientific">Clostridium rhizosphaerae</name>
    <dbReference type="NCBI Taxonomy" id="2803861"/>
    <lineage>
        <taxon>Bacteria</taxon>
        <taxon>Bacillati</taxon>
        <taxon>Bacillota</taxon>
        <taxon>Clostridia</taxon>
        <taxon>Eubacteriales</taxon>
        <taxon>Clostridiaceae</taxon>
        <taxon>Clostridium</taxon>
    </lineage>
</organism>
<dbReference type="PANTHER" id="PTHR30185:SF18">
    <property type="entry name" value="TRANSCRIPTIONAL REGULATOR MTLR"/>
    <property type="match status" value="1"/>
</dbReference>
<accession>A0ABS1T4P9</accession>
<keyword evidence="2" id="KW-0805">Transcription regulation</keyword>
<dbReference type="SUPFAM" id="SSF63520">
    <property type="entry name" value="PTS-regulatory domain, PRD"/>
    <property type="match status" value="1"/>
</dbReference>
<dbReference type="PANTHER" id="PTHR30185">
    <property type="entry name" value="CRYPTIC BETA-GLUCOSIDE BGL OPERON ANTITERMINATOR"/>
    <property type="match status" value="1"/>
</dbReference>
<evidence type="ECO:0000256" key="3">
    <source>
        <dbReference type="ARBA" id="ARBA00023163"/>
    </source>
</evidence>
<dbReference type="RefSeq" id="WP_202746950.1">
    <property type="nucleotide sequence ID" value="NZ_JAESWC010000001.1"/>
</dbReference>
<dbReference type="Gene3D" id="1.10.1790.10">
    <property type="entry name" value="PRD domain"/>
    <property type="match status" value="1"/>
</dbReference>
<sequence>MDLNFRLEILKNSSQISDDTMNKMLQTIEVIDKLCGIKLNEENGSMLITHMAIAIERIKKEEFIEFQDEDMHGQIKAHHKFYIAEKVLCELEKNLKIHFQKGEQWFILMHLCALLGGDDVKV</sequence>
<protein>
    <submittedName>
        <fullName evidence="5">PRD domain-containing protein</fullName>
    </submittedName>
</protein>
<dbReference type="InterPro" id="IPR036634">
    <property type="entry name" value="PRD_sf"/>
</dbReference>
<dbReference type="PROSITE" id="PS51372">
    <property type="entry name" value="PRD_2"/>
    <property type="match status" value="1"/>
</dbReference>
<evidence type="ECO:0000313" key="5">
    <source>
        <dbReference type="EMBL" id="MBL4934306.1"/>
    </source>
</evidence>
<dbReference type="Proteomes" id="UP000632377">
    <property type="component" value="Unassembled WGS sequence"/>
</dbReference>
<comment type="caution">
    <text evidence="5">The sequence shown here is derived from an EMBL/GenBank/DDBJ whole genome shotgun (WGS) entry which is preliminary data.</text>
</comment>
<dbReference type="Pfam" id="PF00874">
    <property type="entry name" value="PRD"/>
    <property type="match status" value="1"/>
</dbReference>
<evidence type="ECO:0000256" key="1">
    <source>
        <dbReference type="ARBA" id="ARBA00022737"/>
    </source>
</evidence>
<evidence type="ECO:0000313" key="6">
    <source>
        <dbReference type="Proteomes" id="UP000632377"/>
    </source>
</evidence>
<keyword evidence="3" id="KW-0804">Transcription</keyword>
<reference evidence="5 6" key="1">
    <citation type="submission" date="2021-01" db="EMBL/GenBank/DDBJ databases">
        <title>Genome public.</title>
        <authorList>
            <person name="Liu C."/>
            <person name="Sun Q."/>
        </authorList>
    </citation>
    <scope>NUCLEOTIDE SEQUENCE [LARGE SCALE GENOMIC DNA]</scope>
    <source>
        <strain evidence="5 6">YIM B02515</strain>
    </source>
</reference>
<keyword evidence="1" id="KW-0677">Repeat</keyword>
<feature type="domain" description="PRD" evidence="4">
    <location>
        <begin position="15"/>
        <end position="121"/>
    </location>
</feature>
<evidence type="ECO:0000259" key="4">
    <source>
        <dbReference type="PROSITE" id="PS51372"/>
    </source>
</evidence>
<evidence type="ECO:0000256" key="2">
    <source>
        <dbReference type="ARBA" id="ARBA00023015"/>
    </source>
</evidence>
<dbReference type="InterPro" id="IPR050661">
    <property type="entry name" value="BglG_antiterminators"/>
</dbReference>
<gene>
    <name evidence="5" type="ORF">JK636_00885</name>
</gene>
<proteinExistence type="predicted"/>